<accession>A0A4R9JPU8</accession>
<comment type="similarity">
    <text evidence="1">Belongs to the cycloisomerase 2 family.</text>
</comment>
<dbReference type="OrthoDB" id="320006at2"/>
<organism evidence="3 4">
    <name type="scientific">Leptospira kemamanensis</name>
    <dbReference type="NCBI Taxonomy" id="2484942"/>
    <lineage>
        <taxon>Bacteria</taxon>
        <taxon>Pseudomonadati</taxon>
        <taxon>Spirochaetota</taxon>
        <taxon>Spirochaetia</taxon>
        <taxon>Leptospirales</taxon>
        <taxon>Leptospiraceae</taxon>
        <taxon>Leptospira</taxon>
    </lineage>
</organism>
<dbReference type="InterPro" id="IPR019405">
    <property type="entry name" value="Lactonase_7-beta_prop"/>
</dbReference>
<evidence type="ECO:0000313" key="3">
    <source>
        <dbReference type="EMBL" id="TGL51526.1"/>
    </source>
</evidence>
<gene>
    <name evidence="3" type="ORF">EHQ59_11600</name>
</gene>
<name>A0A4R9JPU8_9LEPT</name>
<dbReference type="RefSeq" id="WP_135619805.1">
    <property type="nucleotide sequence ID" value="NZ_RQGG01000032.1"/>
</dbReference>
<keyword evidence="2" id="KW-0313">Glucose metabolism</keyword>
<evidence type="ECO:0000313" key="4">
    <source>
        <dbReference type="Proteomes" id="UP000297609"/>
    </source>
</evidence>
<keyword evidence="2" id="KW-0119">Carbohydrate metabolism</keyword>
<proteinExistence type="inferred from homology"/>
<dbReference type="SUPFAM" id="SSF75011">
    <property type="entry name" value="3-carboxy-cis,cis-mucoante lactonizing enzyme"/>
    <property type="match status" value="1"/>
</dbReference>
<dbReference type="PANTHER" id="PTHR30344:SF1">
    <property type="entry name" value="6-PHOSPHOGLUCONOLACTONASE"/>
    <property type="match status" value="1"/>
</dbReference>
<evidence type="ECO:0000256" key="1">
    <source>
        <dbReference type="ARBA" id="ARBA00005564"/>
    </source>
</evidence>
<dbReference type="InterPro" id="IPR015943">
    <property type="entry name" value="WD40/YVTN_repeat-like_dom_sf"/>
</dbReference>
<dbReference type="GO" id="GO:0005829">
    <property type="term" value="C:cytosol"/>
    <property type="evidence" value="ECO:0007669"/>
    <property type="project" value="TreeGrafter"/>
</dbReference>
<protein>
    <submittedName>
        <fullName evidence="3">Lactonase</fullName>
    </submittedName>
</protein>
<dbReference type="Gene3D" id="2.130.10.10">
    <property type="entry name" value="YVTN repeat-like/Quinoprotein amine dehydrogenase"/>
    <property type="match status" value="3"/>
</dbReference>
<evidence type="ECO:0000256" key="2">
    <source>
        <dbReference type="ARBA" id="ARBA00022526"/>
    </source>
</evidence>
<dbReference type="PANTHER" id="PTHR30344">
    <property type="entry name" value="6-PHOSPHOGLUCONOLACTONASE-RELATED"/>
    <property type="match status" value="1"/>
</dbReference>
<keyword evidence="4" id="KW-1185">Reference proteome</keyword>
<dbReference type="GO" id="GO:0017057">
    <property type="term" value="F:6-phosphogluconolactonase activity"/>
    <property type="evidence" value="ECO:0007669"/>
    <property type="project" value="TreeGrafter"/>
</dbReference>
<dbReference type="GO" id="GO:0006006">
    <property type="term" value="P:glucose metabolic process"/>
    <property type="evidence" value="ECO:0007669"/>
    <property type="project" value="UniProtKB-KW"/>
</dbReference>
<dbReference type="Proteomes" id="UP000297609">
    <property type="component" value="Unassembled WGS sequence"/>
</dbReference>
<reference evidence="3" key="1">
    <citation type="journal article" date="2019" name="PLoS Negl. Trop. Dis.">
        <title>Revisiting the worldwide diversity of Leptospira species in the environment.</title>
        <authorList>
            <person name="Vincent A.T."/>
            <person name="Schiettekatte O."/>
            <person name="Bourhy P."/>
            <person name="Veyrier F.J."/>
            <person name="Picardeau M."/>
        </authorList>
    </citation>
    <scope>NUCLEOTIDE SEQUENCE [LARGE SCALE GENOMIC DNA]</scope>
    <source>
        <strain evidence="3">201702454</strain>
    </source>
</reference>
<dbReference type="AlphaFoldDB" id="A0A4R9JPU8"/>
<comment type="caution">
    <text evidence="3">The sequence shown here is derived from an EMBL/GenBank/DDBJ whole genome shotgun (WGS) entry which is preliminary data.</text>
</comment>
<dbReference type="Pfam" id="PF10282">
    <property type="entry name" value="Lactonase"/>
    <property type="match status" value="3"/>
</dbReference>
<dbReference type="InterPro" id="IPR050282">
    <property type="entry name" value="Cycloisomerase_2"/>
</dbReference>
<sequence length="412" mass="43245">MKQFYGASSILKRIFLILFCFLLVPTCQSVELNAICDPKAKGYFTNLLYKYFTSDASPSCGYQMQNFGLAKPKVPRFLLVSNASSSSISVFRITPETGTISQVSGSPFAVNDSPRYTVANASGTIVYAALSATPALATLSLNPETGSLSTLFSNTGIGNNPYSLALNPDGTYLYVSTFSGPTIYGLKINGTGSLTYLTSYTTNNPSAGSTGDLMFDPSSNYLYVGLTSASGFTGGIEQFQIDRDTGVLTSLNVYNTGQNNLGVTISSNGKFLFGANYYSNDVYAFSRDLGNGNLVSQGNIAAVSAPGNALVERTDRFLYVANSASGQGTISGYVINQSFGTLTNISGSPFTSGQSPNGIASDPNGKFLYSANTLDNNVSGFTIHPETGSLTLISGFPVAVGNGPSSVTVVSY</sequence>
<dbReference type="EMBL" id="RQGG01000032">
    <property type="protein sequence ID" value="TGL51526.1"/>
    <property type="molecule type" value="Genomic_DNA"/>
</dbReference>